<dbReference type="Proteomes" id="UP000594263">
    <property type="component" value="Unplaced"/>
</dbReference>
<dbReference type="Pfam" id="PF16528">
    <property type="entry name" value="Exo84_C"/>
    <property type="match status" value="1"/>
</dbReference>
<feature type="compositionally biased region" description="Polar residues" evidence="4">
    <location>
        <begin position="827"/>
        <end position="841"/>
    </location>
</feature>
<name>A0A7N0TP69_KALFE</name>
<dbReference type="PANTHER" id="PTHR21426:SF13">
    <property type="entry name" value="OS08G0566700 PROTEIN"/>
    <property type="match status" value="1"/>
</dbReference>
<evidence type="ECO:0000313" key="6">
    <source>
        <dbReference type="EnsemblPlants" id="Kaladp0040s0658.1.v1.1"/>
    </source>
</evidence>
<feature type="region of interest" description="Disordered" evidence="4">
    <location>
        <begin position="17"/>
        <end position="42"/>
    </location>
</feature>
<dbReference type="Gene3D" id="1.20.58.1210">
    <property type="entry name" value="Exo84p, N-terminal helical domain"/>
    <property type="match status" value="1"/>
</dbReference>
<feature type="compositionally biased region" description="Low complexity" evidence="4">
    <location>
        <begin position="21"/>
        <end position="31"/>
    </location>
</feature>
<keyword evidence="3" id="KW-0268">Exocytosis</keyword>
<dbReference type="PANTHER" id="PTHR21426">
    <property type="entry name" value="EXOCYST COMPLEX COMPONENT 8"/>
    <property type="match status" value="1"/>
</dbReference>
<keyword evidence="2" id="KW-0813">Transport</keyword>
<dbReference type="GO" id="GO:0006893">
    <property type="term" value="P:Golgi to plasma membrane transport"/>
    <property type="evidence" value="ECO:0007669"/>
    <property type="project" value="TreeGrafter"/>
</dbReference>
<dbReference type="InterPro" id="IPR033961">
    <property type="entry name" value="Exo84"/>
</dbReference>
<dbReference type="AlphaFoldDB" id="A0A7N0TP69"/>
<evidence type="ECO:0000256" key="1">
    <source>
        <dbReference type="ARBA" id="ARBA00007210"/>
    </source>
</evidence>
<protein>
    <recommendedName>
        <fullName evidence="5">Exocyst component Exo84 C-terminal domain-containing protein</fullName>
    </recommendedName>
</protein>
<dbReference type="EnsemblPlants" id="Kaladp0040s0658.1.v1.1">
    <property type="protein sequence ID" value="Kaladp0040s0658.1.v1.1"/>
    <property type="gene ID" value="Kaladp0040s0658.v1.1"/>
</dbReference>
<sequence length="858" mass="95994">MESARFRFRDHLENGDRLEMDTSSEMSSVSSDADEDSEPESMTAKGIKRLCAELVELKSASDEEFYKNIYADYPVFLSIFEEAQVMESELRLLKSHILVEKQLVESLAGEIHLKLLSEENIDSIIEATFGDEESFISKLESHTDDLVEVLDTLLSEQRLDEALAVLEMEETAAQRIISEQEQDTDVLAFYNSLVSARKAMLVKKFTVLAENPRVNEPELLSALNGLCRLGESQLATQLLLRHYHSRMAKGIQRLQSSKSLPNDLYVKELSKFVFSVICQAAKCFTALYGEINPYALDLIEWAHEETGVFADSFNVYVKSVSETGGGLYMATESVDVAMIFCSLLESQRIVLRPCMMKHIRPTLKEVLEAQMRHFKRVIGIFTSCDTWALSRYLVSGILSDGFPHDGTWVDLEYCLLTNSGRKFITLLQAVIKDVYPLFALEMDSFIIEGLRNLFMEYISILEGAMTSRSDFPEGGGTTNNVAESILQQVSILLNISAVRHIFSSFLITVIHNTCPVNVKKATSYAVDCQQKQLDECILRVKETSDHLRSQFYQRVIERPVSVENSGIHIAESSIDEASGFTVDYDSPSLKFQVLFLELRKLEDFSEENAIEDSWLMDLLRDLIEAVFVSMSAAKDTWMAMGEDAEPKDVDNYKQLILDIQFLVEIARFEGCLSDDLLITAATLMSQLESKALSAGLDPERELSSGQWAARAGKSATKAIQMLLEIHLANTALDETGISSPPEEPYAGSLSGGSYVEDGMSILSEKFDKLEDTLEVGIHQEVFIMDEKQSLTGQSSIVGKSPDYSHRYHSQNGNSLSAHETSEDEDTGVSTLDETKTPTDISESSDELETNMTPNQKKA</sequence>
<evidence type="ECO:0000256" key="4">
    <source>
        <dbReference type="SAM" id="MobiDB-lite"/>
    </source>
</evidence>
<dbReference type="GO" id="GO:0008104">
    <property type="term" value="P:intracellular protein localization"/>
    <property type="evidence" value="ECO:0007669"/>
    <property type="project" value="TreeGrafter"/>
</dbReference>
<feature type="domain" description="Exocyst component Exo84 C-terminal" evidence="5">
    <location>
        <begin position="143"/>
        <end position="322"/>
    </location>
</feature>
<proteinExistence type="inferred from homology"/>
<accession>A0A7N0TP69</accession>
<dbReference type="GO" id="GO:0000145">
    <property type="term" value="C:exocyst"/>
    <property type="evidence" value="ECO:0007669"/>
    <property type="project" value="InterPro"/>
</dbReference>
<dbReference type="GO" id="GO:0006887">
    <property type="term" value="P:exocytosis"/>
    <property type="evidence" value="ECO:0007669"/>
    <property type="project" value="UniProtKB-KW"/>
</dbReference>
<feature type="compositionally biased region" description="Polar residues" evidence="4">
    <location>
        <begin position="849"/>
        <end position="858"/>
    </location>
</feature>
<dbReference type="OMA" id="RSFVMLY"/>
<dbReference type="InterPro" id="IPR032403">
    <property type="entry name" value="Exo84_C"/>
</dbReference>
<dbReference type="SUPFAM" id="SSF74788">
    <property type="entry name" value="Cullin repeat-like"/>
    <property type="match status" value="1"/>
</dbReference>
<feature type="region of interest" description="Disordered" evidence="4">
    <location>
        <begin position="793"/>
        <end position="858"/>
    </location>
</feature>
<dbReference type="InterPro" id="IPR042561">
    <property type="entry name" value="Exo84_C_1"/>
</dbReference>
<evidence type="ECO:0000259" key="5">
    <source>
        <dbReference type="Pfam" id="PF16528"/>
    </source>
</evidence>
<organism evidence="6 7">
    <name type="scientific">Kalanchoe fedtschenkoi</name>
    <name type="common">Lavender scallops</name>
    <name type="synonym">South American air plant</name>
    <dbReference type="NCBI Taxonomy" id="63787"/>
    <lineage>
        <taxon>Eukaryota</taxon>
        <taxon>Viridiplantae</taxon>
        <taxon>Streptophyta</taxon>
        <taxon>Embryophyta</taxon>
        <taxon>Tracheophyta</taxon>
        <taxon>Spermatophyta</taxon>
        <taxon>Magnoliopsida</taxon>
        <taxon>eudicotyledons</taxon>
        <taxon>Gunneridae</taxon>
        <taxon>Pentapetalae</taxon>
        <taxon>Saxifragales</taxon>
        <taxon>Crassulaceae</taxon>
        <taxon>Kalanchoe</taxon>
    </lineage>
</organism>
<evidence type="ECO:0000256" key="3">
    <source>
        <dbReference type="ARBA" id="ARBA00022483"/>
    </source>
</evidence>
<dbReference type="Gramene" id="Kaladp0040s0658.1.v1.1">
    <property type="protein sequence ID" value="Kaladp0040s0658.1.v1.1"/>
    <property type="gene ID" value="Kaladp0040s0658.v1.1"/>
</dbReference>
<evidence type="ECO:0000313" key="7">
    <source>
        <dbReference type="Proteomes" id="UP000594263"/>
    </source>
</evidence>
<dbReference type="InterPro" id="IPR016159">
    <property type="entry name" value="Cullin_repeat-like_dom_sf"/>
</dbReference>
<evidence type="ECO:0000256" key="2">
    <source>
        <dbReference type="ARBA" id="ARBA00022448"/>
    </source>
</evidence>
<comment type="similarity">
    <text evidence="1">Belongs to the EXO84 family.</text>
</comment>
<reference evidence="6" key="1">
    <citation type="submission" date="2021-01" db="UniProtKB">
        <authorList>
            <consortium name="EnsemblPlants"/>
        </authorList>
    </citation>
    <scope>IDENTIFICATION</scope>
</reference>
<feature type="compositionally biased region" description="Polar residues" evidence="4">
    <location>
        <begin position="809"/>
        <end position="818"/>
    </location>
</feature>
<keyword evidence="7" id="KW-1185">Reference proteome</keyword>